<proteinExistence type="inferred from homology"/>
<dbReference type="PANTHER" id="PTHR42929">
    <property type="entry name" value="INNER MEMBRANE ABC TRANSPORTER PERMEASE PROTEIN YDCU-RELATED-RELATED"/>
    <property type="match status" value="1"/>
</dbReference>
<dbReference type="CDD" id="cd06261">
    <property type="entry name" value="TM_PBP2"/>
    <property type="match status" value="1"/>
</dbReference>
<dbReference type="PROSITE" id="PS50928">
    <property type="entry name" value="ABC_TM1"/>
    <property type="match status" value="1"/>
</dbReference>
<dbReference type="GO" id="GO:0005886">
    <property type="term" value="C:plasma membrane"/>
    <property type="evidence" value="ECO:0007669"/>
    <property type="project" value="UniProtKB-SubCell"/>
</dbReference>
<evidence type="ECO:0000256" key="4">
    <source>
        <dbReference type="ARBA" id="ARBA00022475"/>
    </source>
</evidence>
<dbReference type="Proteomes" id="UP000287687">
    <property type="component" value="Unassembled WGS sequence"/>
</dbReference>
<dbReference type="Gene3D" id="1.10.3720.10">
    <property type="entry name" value="MetI-like"/>
    <property type="match status" value="1"/>
</dbReference>
<name>A0A3S3VTR1_9HYPH</name>
<protein>
    <submittedName>
        <fullName evidence="10">ABC transporter permease</fullName>
    </submittedName>
</protein>
<evidence type="ECO:0000313" key="10">
    <source>
        <dbReference type="EMBL" id="RWX81672.1"/>
    </source>
</evidence>
<accession>A0A3S3VTR1</accession>
<gene>
    <name evidence="10" type="ORF">EPK99_05280</name>
</gene>
<keyword evidence="5 8" id="KW-0812">Transmembrane</keyword>
<dbReference type="EMBL" id="SBIP01000001">
    <property type="protein sequence ID" value="RWX81672.1"/>
    <property type="molecule type" value="Genomic_DNA"/>
</dbReference>
<feature type="transmembrane region" description="Helical" evidence="8">
    <location>
        <begin position="174"/>
        <end position="195"/>
    </location>
</feature>
<organism evidence="10 11">
    <name type="scientific">Neorhizobium lilium</name>
    <dbReference type="NCBI Taxonomy" id="2503024"/>
    <lineage>
        <taxon>Bacteria</taxon>
        <taxon>Pseudomonadati</taxon>
        <taxon>Pseudomonadota</taxon>
        <taxon>Alphaproteobacteria</taxon>
        <taxon>Hyphomicrobiales</taxon>
        <taxon>Rhizobiaceae</taxon>
        <taxon>Rhizobium/Agrobacterium group</taxon>
        <taxon>Neorhizobium</taxon>
    </lineage>
</organism>
<dbReference type="GO" id="GO:0055085">
    <property type="term" value="P:transmembrane transport"/>
    <property type="evidence" value="ECO:0007669"/>
    <property type="project" value="InterPro"/>
</dbReference>
<dbReference type="Pfam" id="PF00528">
    <property type="entry name" value="BPD_transp_1"/>
    <property type="match status" value="1"/>
</dbReference>
<dbReference type="OrthoDB" id="9807047at2"/>
<dbReference type="InterPro" id="IPR035906">
    <property type="entry name" value="MetI-like_sf"/>
</dbReference>
<feature type="transmembrane region" description="Helical" evidence="8">
    <location>
        <begin position="39"/>
        <end position="63"/>
    </location>
</feature>
<keyword evidence="4" id="KW-1003">Cell membrane</keyword>
<feature type="transmembrane region" description="Helical" evidence="8">
    <location>
        <begin position="225"/>
        <end position="251"/>
    </location>
</feature>
<comment type="subcellular location">
    <subcellularLocation>
        <location evidence="1 8">Cell membrane</location>
        <topology evidence="1 8">Multi-pass membrane protein</topology>
    </subcellularLocation>
</comment>
<evidence type="ECO:0000259" key="9">
    <source>
        <dbReference type="PROSITE" id="PS50928"/>
    </source>
</evidence>
<dbReference type="PANTHER" id="PTHR42929:SF5">
    <property type="entry name" value="ABC TRANSPORTER PERMEASE PROTEIN"/>
    <property type="match status" value="1"/>
</dbReference>
<sequence>MTPIDASETAEKGKRLMPGLPSVTLTAWQRQQRGLTVSLMALPTAAMIGVFVMPLLVLLWMSFGGGSKTGFSVQGYIDLMQPVYLKLLMFTLQLAFITTMLCALFAYPLAYLMVNVSSRFAAWMGVVLFITLWLSFLARTFAWIIILQRRGIINNFLVGIGVIDSPLELVYNKLGAYIGMVHILLPFMVLTLIPAMKAIDPAYVRAGLSLGASPAKVFRDIYVPLSLPGLVAGSMLVFTLAFGFFITPAILGGGRAPTIVMAIRDQIQQLGNLQLAAATSMVLLVFCLGLLFLYDRLAGIDRIYDKGGK</sequence>
<feature type="transmembrane region" description="Helical" evidence="8">
    <location>
        <begin position="271"/>
        <end position="294"/>
    </location>
</feature>
<keyword evidence="7 8" id="KW-0472">Membrane</keyword>
<dbReference type="RefSeq" id="WP_128441746.1">
    <property type="nucleotide sequence ID" value="NZ_SBIP01000001.1"/>
</dbReference>
<dbReference type="SUPFAM" id="SSF161098">
    <property type="entry name" value="MetI-like"/>
    <property type="match status" value="1"/>
</dbReference>
<evidence type="ECO:0000256" key="6">
    <source>
        <dbReference type="ARBA" id="ARBA00022989"/>
    </source>
</evidence>
<feature type="transmembrane region" description="Helical" evidence="8">
    <location>
        <begin position="120"/>
        <end position="146"/>
    </location>
</feature>
<evidence type="ECO:0000256" key="5">
    <source>
        <dbReference type="ARBA" id="ARBA00022692"/>
    </source>
</evidence>
<feature type="domain" description="ABC transmembrane type-1" evidence="9">
    <location>
        <begin position="88"/>
        <end position="294"/>
    </location>
</feature>
<dbReference type="InterPro" id="IPR000515">
    <property type="entry name" value="MetI-like"/>
</dbReference>
<evidence type="ECO:0000256" key="2">
    <source>
        <dbReference type="ARBA" id="ARBA00007069"/>
    </source>
</evidence>
<keyword evidence="3 8" id="KW-0813">Transport</keyword>
<comment type="caution">
    <text evidence="10">The sequence shown here is derived from an EMBL/GenBank/DDBJ whole genome shotgun (WGS) entry which is preliminary data.</text>
</comment>
<keyword evidence="6 8" id="KW-1133">Transmembrane helix</keyword>
<keyword evidence="11" id="KW-1185">Reference proteome</keyword>
<feature type="transmembrane region" description="Helical" evidence="8">
    <location>
        <begin position="83"/>
        <end position="108"/>
    </location>
</feature>
<evidence type="ECO:0000256" key="8">
    <source>
        <dbReference type="RuleBase" id="RU363032"/>
    </source>
</evidence>
<evidence type="ECO:0000256" key="1">
    <source>
        <dbReference type="ARBA" id="ARBA00004651"/>
    </source>
</evidence>
<evidence type="ECO:0000256" key="7">
    <source>
        <dbReference type="ARBA" id="ARBA00023136"/>
    </source>
</evidence>
<evidence type="ECO:0000313" key="11">
    <source>
        <dbReference type="Proteomes" id="UP000287687"/>
    </source>
</evidence>
<evidence type="ECO:0000256" key="3">
    <source>
        <dbReference type="ARBA" id="ARBA00022448"/>
    </source>
</evidence>
<comment type="similarity">
    <text evidence="2">Belongs to the binding-protein-dependent transport system permease family. CysTW subfamily.</text>
</comment>
<dbReference type="AlphaFoldDB" id="A0A3S3VTR1"/>
<reference evidence="10 11" key="1">
    <citation type="submission" date="2019-01" db="EMBL/GenBank/DDBJ databases">
        <title>The draft genome of Rhizobium sp. 24NR.</title>
        <authorList>
            <person name="Liu L."/>
            <person name="Liang L."/>
            <person name="Shi S."/>
            <person name="Xu L."/>
            <person name="Wang X."/>
            <person name="Li L."/>
            <person name="Zhang X."/>
        </authorList>
    </citation>
    <scope>NUCLEOTIDE SEQUENCE [LARGE SCALE GENOMIC DNA]</scope>
    <source>
        <strain evidence="10 11">24NR</strain>
    </source>
</reference>